<dbReference type="CDD" id="cd00657">
    <property type="entry name" value="Ferritin_like"/>
    <property type="match status" value="1"/>
</dbReference>
<dbReference type="EMBL" id="UINC01150960">
    <property type="protein sequence ID" value="SVD44294.1"/>
    <property type="molecule type" value="Genomic_DNA"/>
</dbReference>
<dbReference type="InterPro" id="IPR007402">
    <property type="entry name" value="DUF455"/>
</dbReference>
<evidence type="ECO:0000313" key="1">
    <source>
        <dbReference type="EMBL" id="SVD44294.1"/>
    </source>
</evidence>
<accession>A0A382VCS6</accession>
<sequence>KLMQLFKLAFDALMCNDVSEKISLTQKLKKHQIKSHDLKSKLSVKKIAMPGRPLKPKLVNFQTSPKRDRSDLGMIKNIHAICHIEFNAINLALDAVYRFQDMPLQYYLDWLKVANEEAVHFSLLSNYLQELGYQYGDFDAHNGLWQMTVDTDYDVLSRMALVPRVLEARGLDVTPSIRAKFKDSNFYKMVEILDIIYRDEIGHVKIGNYWYQYLCSERKLDPISTFDSLIKKHIGSNLRGPFNKKARLLSDFSQAELDYLETTRNNKT</sequence>
<gene>
    <name evidence="1" type="ORF">METZ01_LOCUS397148</name>
</gene>
<dbReference type="InterPro" id="IPR011197">
    <property type="entry name" value="UCP012318"/>
</dbReference>
<proteinExistence type="predicted"/>
<evidence type="ECO:0008006" key="2">
    <source>
        <dbReference type="Google" id="ProtNLM"/>
    </source>
</evidence>
<dbReference type="InterPro" id="IPR009078">
    <property type="entry name" value="Ferritin-like_SF"/>
</dbReference>
<protein>
    <recommendedName>
        <fullName evidence="2">DUF455 domain-containing protein</fullName>
    </recommendedName>
</protein>
<dbReference type="Pfam" id="PF04305">
    <property type="entry name" value="DUF455"/>
    <property type="match status" value="1"/>
</dbReference>
<reference evidence="1" key="1">
    <citation type="submission" date="2018-05" db="EMBL/GenBank/DDBJ databases">
        <authorList>
            <person name="Lanie J.A."/>
            <person name="Ng W.-L."/>
            <person name="Kazmierczak K.M."/>
            <person name="Andrzejewski T.M."/>
            <person name="Davidsen T.M."/>
            <person name="Wayne K.J."/>
            <person name="Tettelin H."/>
            <person name="Glass J.I."/>
            <person name="Rusch D."/>
            <person name="Podicherti R."/>
            <person name="Tsui H.-C.T."/>
            <person name="Winkler M.E."/>
        </authorList>
    </citation>
    <scope>NUCLEOTIDE SEQUENCE</scope>
</reference>
<dbReference type="AlphaFoldDB" id="A0A382VCS6"/>
<dbReference type="PIRSF" id="PIRSF012318">
    <property type="entry name" value="UCP012318"/>
    <property type="match status" value="1"/>
</dbReference>
<feature type="non-terminal residue" evidence="1">
    <location>
        <position position="1"/>
    </location>
</feature>
<dbReference type="SUPFAM" id="SSF47240">
    <property type="entry name" value="Ferritin-like"/>
    <property type="match status" value="1"/>
</dbReference>
<name>A0A382VCS6_9ZZZZ</name>
<organism evidence="1">
    <name type="scientific">marine metagenome</name>
    <dbReference type="NCBI Taxonomy" id="408172"/>
    <lineage>
        <taxon>unclassified sequences</taxon>
        <taxon>metagenomes</taxon>
        <taxon>ecological metagenomes</taxon>
    </lineage>
</organism>
<dbReference type="PANTHER" id="PTHR42782:SF4">
    <property type="entry name" value="DUF455 DOMAIN-CONTAINING PROTEIN"/>
    <property type="match status" value="1"/>
</dbReference>
<dbReference type="PANTHER" id="PTHR42782">
    <property type="entry name" value="SI:CH73-314G15.3"/>
    <property type="match status" value="1"/>
</dbReference>